<dbReference type="InterPro" id="IPR001123">
    <property type="entry name" value="LeuE-type"/>
</dbReference>
<proteinExistence type="predicted"/>
<dbReference type="GO" id="GO:0015171">
    <property type="term" value="F:amino acid transmembrane transporter activity"/>
    <property type="evidence" value="ECO:0007669"/>
    <property type="project" value="TreeGrafter"/>
</dbReference>
<dbReference type="KEGG" id="cwo:Cwoe_4030"/>
<dbReference type="eggNOG" id="COG1280">
    <property type="taxonomic scope" value="Bacteria"/>
</dbReference>
<dbReference type="AlphaFoldDB" id="D3F4J0"/>
<evidence type="ECO:0000256" key="4">
    <source>
        <dbReference type="ARBA" id="ARBA00022989"/>
    </source>
</evidence>
<dbReference type="Proteomes" id="UP000008229">
    <property type="component" value="Chromosome"/>
</dbReference>
<evidence type="ECO:0000256" key="6">
    <source>
        <dbReference type="SAM" id="Phobius"/>
    </source>
</evidence>
<dbReference type="GO" id="GO:0005886">
    <property type="term" value="C:plasma membrane"/>
    <property type="evidence" value="ECO:0007669"/>
    <property type="project" value="UniProtKB-SubCell"/>
</dbReference>
<protein>
    <submittedName>
        <fullName evidence="7">Lysine exporter protein (LYSE/YGGA)</fullName>
    </submittedName>
</protein>
<evidence type="ECO:0000313" key="8">
    <source>
        <dbReference type="Proteomes" id="UP000008229"/>
    </source>
</evidence>
<dbReference type="PIRSF" id="PIRSF006324">
    <property type="entry name" value="LeuE"/>
    <property type="match status" value="1"/>
</dbReference>
<feature type="transmembrane region" description="Helical" evidence="6">
    <location>
        <begin position="72"/>
        <end position="92"/>
    </location>
</feature>
<evidence type="ECO:0000256" key="2">
    <source>
        <dbReference type="ARBA" id="ARBA00022475"/>
    </source>
</evidence>
<keyword evidence="2" id="KW-1003">Cell membrane</keyword>
<dbReference type="PANTHER" id="PTHR30086:SF20">
    <property type="entry name" value="ARGININE EXPORTER PROTEIN ARGO-RELATED"/>
    <property type="match status" value="1"/>
</dbReference>
<comment type="subcellular location">
    <subcellularLocation>
        <location evidence="1">Cell membrane</location>
        <topology evidence="1">Multi-pass membrane protein</topology>
    </subcellularLocation>
</comment>
<evidence type="ECO:0000313" key="7">
    <source>
        <dbReference type="EMBL" id="ADB52447.1"/>
    </source>
</evidence>
<keyword evidence="5 6" id="KW-0472">Membrane</keyword>
<keyword evidence="8" id="KW-1185">Reference proteome</keyword>
<feature type="transmembrane region" description="Helical" evidence="6">
    <location>
        <begin position="152"/>
        <end position="185"/>
    </location>
</feature>
<organism evidence="7 8">
    <name type="scientific">Conexibacter woesei (strain DSM 14684 / CCUG 47730 / CIP 108061 / JCM 11494 / NBRC 100937 / ID131577)</name>
    <dbReference type="NCBI Taxonomy" id="469383"/>
    <lineage>
        <taxon>Bacteria</taxon>
        <taxon>Bacillati</taxon>
        <taxon>Actinomycetota</taxon>
        <taxon>Thermoleophilia</taxon>
        <taxon>Solirubrobacterales</taxon>
        <taxon>Conexibacteraceae</taxon>
        <taxon>Conexibacter</taxon>
    </lineage>
</organism>
<feature type="transmembrane region" description="Helical" evidence="6">
    <location>
        <begin position="42"/>
        <end position="65"/>
    </location>
</feature>
<dbReference type="OrthoDB" id="3175972at2"/>
<name>D3F4J0_CONWI</name>
<dbReference type="STRING" id="469383.Cwoe_4030"/>
<accession>D3F4J0</accession>
<sequence precursor="true">MPAPATLLLFAAVALGFAALPGPSNLFVLARGIGTGARPALAGAAGCATGASVYVVMTAVGLSALLASSQTVFALLHYLGAAYLVLLGVRAWRAAPEVEVGDAGGRAVAPRGPHRLWRSYRQGVVVELSNPKVALFFLALFPQFIHQGRGPAWLQIIVLGAIFVAIGFLSDAVYAVGSGALGRWLRRRPSLLRRQPQVSGALYVGLGAWVAASGTGHGAEAAQTFSNTSR</sequence>
<keyword evidence="3 6" id="KW-0812">Transmembrane</keyword>
<evidence type="ECO:0000256" key="3">
    <source>
        <dbReference type="ARBA" id="ARBA00022692"/>
    </source>
</evidence>
<evidence type="ECO:0000256" key="5">
    <source>
        <dbReference type="ARBA" id="ARBA00023136"/>
    </source>
</evidence>
<gene>
    <name evidence="7" type="ordered locus">Cwoe_4030</name>
</gene>
<keyword evidence="4 6" id="KW-1133">Transmembrane helix</keyword>
<dbReference type="PANTHER" id="PTHR30086">
    <property type="entry name" value="ARGININE EXPORTER PROTEIN ARGO"/>
    <property type="match status" value="1"/>
</dbReference>
<dbReference type="RefSeq" id="WP_012935498.1">
    <property type="nucleotide sequence ID" value="NC_013739.1"/>
</dbReference>
<dbReference type="EMBL" id="CP001854">
    <property type="protein sequence ID" value="ADB52447.1"/>
    <property type="molecule type" value="Genomic_DNA"/>
</dbReference>
<evidence type="ECO:0000256" key="1">
    <source>
        <dbReference type="ARBA" id="ARBA00004651"/>
    </source>
</evidence>
<dbReference type="HOGENOM" id="CLU_079569_3_1_11"/>
<reference evidence="7 8" key="1">
    <citation type="journal article" date="2010" name="Stand. Genomic Sci.">
        <title>Complete genome sequence of Conexibacter woesei type strain (ID131577).</title>
        <authorList>
            <person name="Pukall R."/>
            <person name="Lapidus A."/>
            <person name="Glavina Del Rio T."/>
            <person name="Copeland A."/>
            <person name="Tice H."/>
            <person name="Cheng J.-F."/>
            <person name="Lucas S."/>
            <person name="Chen F."/>
            <person name="Nolan M."/>
            <person name="Bruce D."/>
            <person name="Goodwin L."/>
            <person name="Pitluck S."/>
            <person name="Mavromatis K."/>
            <person name="Ivanova N."/>
            <person name="Ovchinnikova G."/>
            <person name="Pati A."/>
            <person name="Chen A."/>
            <person name="Palaniappan K."/>
            <person name="Land M."/>
            <person name="Hauser L."/>
            <person name="Chang Y.-J."/>
            <person name="Jeffries C.D."/>
            <person name="Chain P."/>
            <person name="Meincke L."/>
            <person name="Sims D."/>
            <person name="Brettin T."/>
            <person name="Detter J.C."/>
            <person name="Rohde M."/>
            <person name="Goeker M."/>
            <person name="Bristow J."/>
            <person name="Eisen J.A."/>
            <person name="Markowitz V."/>
            <person name="Kyrpides N.C."/>
            <person name="Klenk H.-P."/>
            <person name="Hugenholtz P."/>
        </authorList>
    </citation>
    <scope>NUCLEOTIDE SEQUENCE [LARGE SCALE GENOMIC DNA]</scope>
    <source>
        <strain evidence="8">DSM 14684 / CIP 108061 / JCM 11494 / NBRC 100937 / ID131577</strain>
    </source>
</reference>
<reference evidence="8" key="2">
    <citation type="submission" date="2010-01" db="EMBL/GenBank/DDBJ databases">
        <title>The complete genome of Conexibacter woesei DSM 14684.</title>
        <authorList>
            <consortium name="US DOE Joint Genome Institute (JGI-PGF)"/>
            <person name="Lucas S."/>
            <person name="Copeland A."/>
            <person name="Lapidus A."/>
            <person name="Glavina del Rio T."/>
            <person name="Dalin E."/>
            <person name="Tice H."/>
            <person name="Bruce D."/>
            <person name="Goodwin L."/>
            <person name="Pitluck S."/>
            <person name="Kyrpides N."/>
            <person name="Mavromatis K."/>
            <person name="Ivanova N."/>
            <person name="Mikhailova N."/>
            <person name="Chertkov O."/>
            <person name="Brettin T."/>
            <person name="Detter J.C."/>
            <person name="Han C."/>
            <person name="Larimer F."/>
            <person name="Land M."/>
            <person name="Hauser L."/>
            <person name="Markowitz V."/>
            <person name="Cheng J.-F."/>
            <person name="Hugenholtz P."/>
            <person name="Woyke T."/>
            <person name="Wu D."/>
            <person name="Pukall R."/>
            <person name="Steenblock K."/>
            <person name="Schneider S."/>
            <person name="Klenk H.-P."/>
            <person name="Eisen J.A."/>
        </authorList>
    </citation>
    <scope>NUCLEOTIDE SEQUENCE [LARGE SCALE GENOMIC DNA]</scope>
    <source>
        <strain evidence="8">DSM 14684 / CIP 108061 / JCM 11494 / NBRC 100937 / ID131577</strain>
    </source>
</reference>
<dbReference type="Pfam" id="PF01810">
    <property type="entry name" value="LysE"/>
    <property type="match status" value="1"/>
</dbReference>